<feature type="transmembrane region" description="Helical" evidence="1">
    <location>
        <begin position="74"/>
        <end position="90"/>
    </location>
</feature>
<evidence type="ECO:0000313" key="2">
    <source>
        <dbReference type="EMBL" id="MDH8676880.1"/>
    </source>
</evidence>
<evidence type="ECO:0000313" key="3">
    <source>
        <dbReference type="Proteomes" id="UP001158045"/>
    </source>
</evidence>
<evidence type="ECO:0000256" key="1">
    <source>
        <dbReference type="SAM" id="Phobius"/>
    </source>
</evidence>
<reference evidence="2 3" key="1">
    <citation type="submission" date="2023-04" db="EMBL/GenBank/DDBJ databases">
        <title>Fusibacter bizertensis strain WBS, isolated from littoral bottom sediments of the Arctic seas - biochemical and genomic analysis.</title>
        <authorList>
            <person name="Brioukhanov A.L."/>
        </authorList>
    </citation>
    <scope>NUCLEOTIDE SEQUENCE [LARGE SCALE GENOMIC DNA]</scope>
    <source>
        <strain evidence="2 3">WBS</strain>
    </source>
</reference>
<feature type="transmembrane region" description="Helical" evidence="1">
    <location>
        <begin position="6"/>
        <end position="25"/>
    </location>
</feature>
<name>A0ABT6N8Z8_9FIRM</name>
<sequence>MTDPFRILFLLILVVLFSNLTYQFFRRKKYFNKKKTIELELKNQDADYWSRAVYFIVMALWFWRRLYYKDADCFSYFNIVLIISIGIILLKESRNTFFICDNGIFLPNRFIDWNDLVDCEWETMFNKNFERITIISKRRPALFLLKEYDLKMKLPITDKEKINDIIKDKTKSMISL</sequence>
<keyword evidence="3" id="KW-1185">Reference proteome</keyword>
<keyword evidence="1" id="KW-0812">Transmembrane</keyword>
<keyword evidence="1" id="KW-1133">Transmembrane helix</keyword>
<protein>
    <recommendedName>
        <fullName evidence="4">YcxB family protein</fullName>
    </recommendedName>
</protein>
<gene>
    <name evidence="2" type="ORF">QE109_01910</name>
</gene>
<dbReference type="Proteomes" id="UP001158045">
    <property type="component" value="Unassembled WGS sequence"/>
</dbReference>
<proteinExistence type="predicted"/>
<accession>A0ABT6N8Z8</accession>
<dbReference type="RefSeq" id="WP_281092681.1">
    <property type="nucleotide sequence ID" value="NZ_JARYZI010000001.1"/>
</dbReference>
<evidence type="ECO:0008006" key="4">
    <source>
        <dbReference type="Google" id="ProtNLM"/>
    </source>
</evidence>
<dbReference type="EMBL" id="JARYZI010000001">
    <property type="protein sequence ID" value="MDH8676880.1"/>
    <property type="molecule type" value="Genomic_DNA"/>
</dbReference>
<organism evidence="2 3">
    <name type="scientific">Fusibacter bizertensis</name>
    <dbReference type="NCBI Taxonomy" id="1488331"/>
    <lineage>
        <taxon>Bacteria</taxon>
        <taxon>Bacillati</taxon>
        <taxon>Bacillota</taxon>
        <taxon>Clostridia</taxon>
        <taxon>Eubacteriales</taxon>
        <taxon>Eubacteriales Family XII. Incertae Sedis</taxon>
        <taxon>Fusibacter</taxon>
    </lineage>
</organism>
<comment type="caution">
    <text evidence="2">The sequence shown here is derived from an EMBL/GenBank/DDBJ whole genome shotgun (WGS) entry which is preliminary data.</text>
</comment>
<keyword evidence="1" id="KW-0472">Membrane</keyword>